<gene>
    <name evidence="2" type="ORF">BBD32_08310</name>
</gene>
<dbReference type="EMBL" id="CP016374">
    <property type="protein sequence ID" value="AQX01463.1"/>
    <property type="molecule type" value="Genomic_DNA"/>
</dbReference>
<feature type="region of interest" description="Disordered" evidence="1">
    <location>
        <begin position="29"/>
        <end position="59"/>
    </location>
</feature>
<name>A0AAU8UTP0_9FLAO</name>
<reference evidence="2 3" key="1">
    <citation type="submission" date="2016-07" db="EMBL/GenBank/DDBJ databases">
        <title>Revisiting the taxonomy of the Elizabethkingia Genus using Whole-Genome Sequencing, Optical Mapping, and MALDI-TOF, along with proposal of three novel Elizabethkingia species: Elizabethkingia bruuniana sp. nov., Elizabethkingia ursingii sp. nov., and Elizabethkingia occulta sp. nov.</title>
        <authorList>
            <person name="Nicholson A.C."/>
        </authorList>
    </citation>
    <scope>NUCLEOTIDE SEQUENCE [LARGE SCALE GENOMIC DNA]</scope>
    <source>
        <strain evidence="2 3">F3201</strain>
    </source>
</reference>
<dbReference type="RefSeq" id="WP_078395977.1">
    <property type="nucleotide sequence ID" value="NZ_CP016374.1"/>
</dbReference>
<feature type="compositionally biased region" description="Polar residues" evidence="1">
    <location>
        <begin position="29"/>
        <end position="39"/>
    </location>
</feature>
<proteinExistence type="predicted"/>
<accession>A0AAU8UTP0</accession>
<evidence type="ECO:0000313" key="3">
    <source>
        <dbReference type="Proteomes" id="UP000190848"/>
    </source>
</evidence>
<evidence type="ECO:0000256" key="1">
    <source>
        <dbReference type="SAM" id="MobiDB-lite"/>
    </source>
</evidence>
<dbReference type="AlphaFoldDB" id="A0AAU8UTP0"/>
<sequence length="59" mass="6577">MNDENLQKEYIPPTIDILFIEMEQGVAANSGTITPPNSNDEVKEKWEEGGDLDGGKIVW</sequence>
<protein>
    <submittedName>
        <fullName evidence="2">Uncharacterized protein</fullName>
    </submittedName>
</protein>
<evidence type="ECO:0000313" key="2">
    <source>
        <dbReference type="EMBL" id="AQX01463.1"/>
    </source>
</evidence>
<organism evidence="2 3">
    <name type="scientific">Elizabethkingia anophelis</name>
    <dbReference type="NCBI Taxonomy" id="1117645"/>
    <lineage>
        <taxon>Bacteria</taxon>
        <taxon>Pseudomonadati</taxon>
        <taxon>Bacteroidota</taxon>
        <taxon>Flavobacteriia</taxon>
        <taxon>Flavobacteriales</taxon>
        <taxon>Weeksellaceae</taxon>
        <taxon>Elizabethkingia</taxon>
    </lineage>
</organism>
<dbReference type="Proteomes" id="UP000190848">
    <property type="component" value="Chromosome"/>
</dbReference>